<proteinExistence type="predicted"/>
<evidence type="ECO:0000313" key="1">
    <source>
        <dbReference type="EMBL" id="ACS44074.1"/>
    </source>
</evidence>
<evidence type="ECO:0000313" key="2">
    <source>
        <dbReference type="Proteomes" id="UP000009081"/>
    </source>
</evidence>
<dbReference type="HOGENOM" id="CLU_735300_0_0_5"/>
<dbReference type="EMBL" id="CP001511">
    <property type="protein sequence ID" value="ACS44074.1"/>
    <property type="molecule type" value="Genomic_DNA"/>
</dbReference>
<accession>C5B6J2</accession>
<protein>
    <submittedName>
        <fullName evidence="1">Uncharacterized protein</fullName>
    </submittedName>
</protein>
<dbReference type="Proteomes" id="UP000009081">
    <property type="component" value="Plasmid megaplasmid"/>
</dbReference>
<name>C5B6J2_METEA</name>
<dbReference type="RefSeq" id="WP_003605106.1">
    <property type="nucleotide sequence ID" value="NC_012811.1"/>
</dbReference>
<geneLocation type="plasmid" evidence="1 2">
    <name>megaplasmid</name>
</geneLocation>
<reference evidence="1 2" key="1">
    <citation type="journal article" date="2009" name="PLoS ONE">
        <title>Methylobacterium genome sequences: a reference blueprint to investigate microbial metabolism of C1 compounds from natural and industrial sources.</title>
        <authorList>
            <person name="Vuilleumier S."/>
            <person name="Chistoserdova L."/>
            <person name="Lee M.-C."/>
            <person name="Bringel F."/>
            <person name="Lajus A."/>
            <person name="Zhou Y."/>
            <person name="Gourion B."/>
            <person name="Barbe V."/>
            <person name="Chang J."/>
            <person name="Cruveiller S."/>
            <person name="Dossat C."/>
            <person name="Gillett W."/>
            <person name="Gruffaz C."/>
            <person name="Haugen E."/>
            <person name="Hourcade E."/>
            <person name="Levy R."/>
            <person name="Mangenot S."/>
            <person name="Muller E."/>
            <person name="Nadalig T."/>
            <person name="Pagni M."/>
            <person name="Penny C."/>
            <person name="Peyraud R."/>
            <person name="Robinson D.G."/>
            <person name="Roche D."/>
            <person name="Rouy Z."/>
            <person name="Saenampechek C."/>
            <person name="Salvignol G."/>
            <person name="Vallenet D."/>
            <person name="Wu Z."/>
            <person name="Marx C.J."/>
            <person name="Vorholt J.A."/>
            <person name="Olson M.V."/>
            <person name="Kaul R."/>
            <person name="Weissenbach J."/>
            <person name="Medigue C."/>
            <person name="Lidstrom M.E."/>
        </authorList>
    </citation>
    <scope>NUCLEOTIDE SEQUENCE [LARGE SCALE GENOMIC DNA]</scope>
    <source>
        <strain evidence="2">ATCC 14718 / DSM 1338 / JCM 2805 / NCIMB 9133 / AM1</strain>
    </source>
</reference>
<dbReference type="KEGG" id="mea:Mex_2p1336"/>
<sequence>MTSERVRIRVPFRANVTPRGARNARVVVYADEIVADIPVVAASDLPLAVRVREGGDPHRLQRVDYFGFDDDLWVPFLVGPTVVTPEAAVAVLLAGSENLGGSGNPFLSLSAGTVEAQHVAAAGRIEEAALRSVAGDDRARSLGRAARVAADLIFTDDGRVLRRSPGVFHLFRNDGPALLPCLRRLPDIAVFGACRFSDAADYACRHLGYAEPPLPAPGLKVTHPEFVRDHDPLILARAIVPQNTAVIARVTKPECDAAGRLAGDLAEAAVARLYGLDPEELPQRFYTSPAQPFGTATPSIDEVVEAVATIRSFFRDHVPRRAGSSIVNYTENRRDIYRWDEVELPRLGFETAAPDLSGLADIAVPSGPRP</sequence>
<keyword evidence="2" id="KW-1185">Reference proteome</keyword>
<keyword evidence="1" id="KW-0614">Plasmid</keyword>
<dbReference type="AlphaFoldDB" id="C5B6J2"/>
<gene>
    <name evidence="1" type="ordered locus">MexAM1_META2p1336</name>
</gene>
<organism evidence="1 2">
    <name type="scientific">Methylorubrum extorquens (strain ATCC 14718 / DSM 1338 / JCM 2805 / NCIMB 9133 / AM1)</name>
    <name type="common">Methylobacterium extorquens</name>
    <dbReference type="NCBI Taxonomy" id="272630"/>
    <lineage>
        <taxon>Bacteria</taxon>
        <taxon>Pseudomonadati</taxon>
        <taxon>Pseudomonadota</taxon>
        <taxon>Alphaproteobacteria</taxon>
        <taxon>Hyphomicrobiales</taxon>
        <taxon>Methylobacteriaceae</taxon>
        <taxon>Methylorubrum</taxon>
    </lineage>
</organism>